<dbReference type="InParanoid" id="A0A1Y1X2U9"/>
<evidence type="ECO:0008006" key="3">
    <source>
        <dbReference type="Google" id="ProtNLM"/>
    </source>
</evidence>
<dbReference type="EMBL" id="MCFE01000756">
    <property type="protein sequence ID" value="ORX80121.1"/>
    <property type="molecule type" value="Genomic_DNA"/>
</dbReference>
<reference evidence="1 2" key="1">
    <citation type="submission" date="2016-07" db="EMBL/GenBank/DDBJ databases">
        <title>Pervasive Adenine N6-methylation of Active Genes in Fungi.</title>
        <authorList>
            <consortium name="DOE Joint Genome Institute"/>
            <person name="Mondo S.J."/>
            <person name="Dannebaum R.O."/>
            <person name="Kuo R.C."/>
            <person name="Labutti K."/>
            <person name="Haridas S."/>
            <person name="Kuo A."/>
            <person name="Salamov A."/>
            <person name="Ahrendt S.R."/>
            <person name="Lipzen A."/>
            <person name="Sullivan W."/>
            <person name="Andreopoulos W.B."/>
            <person name="Clum A."/>
            <person name="Lindquist E."/>
            <person name="Daum C."/>
            <person name="Ramamoorthy G.K."/>
            <person name="Gryganskyi A."/>
            <person name="Culley D."/>
            <person name="Magnuson J.K."/>
            <person name="James T.Y."/>
            <person name="O'Malley M.A."/>
            <person name="Stajich J.E."/>
            <person name="Spatafora J.W."/>
            <person name="Visel A."/>
            <person name="Grigoriev I.V."/>
        </authorList>
    </citation>
    <scope>NUCLEOTIDE SEQUENCE [LARGE SCALE GENOMIC DNA]</scope>
    <source>
        <strain evidence="1 2">CBS 931.73</strain>
    </source>
</reference>
<dbReference type="OrthoDB" id="416741at2759"/>
<dbReference type="Proteomes" id="UP000193498">
    <property type="component" value="Unassembled WGS sequence"/>
</dbReference>
<accession>A0A1Y1X2U9</accession>
<proteinExistence type="predicted"/>
<evidence type="ECO:0000313" key="1">
    <source>
        <dbReference type="EMBL" id="ORX80121.1"/>
    </source>
</evidence>
<keyword evidence="2" id="KW-1185">Reference proteome</keyword>
<dbReference type="STRING" id="1314790.A0A1Y1X2U9"/>
<protein>
    <recommendedName>
        <fullName evidence="3">DRBM domain-containing protein</fullName>
    </recommendedName>
</protein>
<organism evidence="1 2">
    <name type="scientific">Basidiobolus meristosporus CBS 931.73</name>
    <dbReference type="NCBI Taxonomy" id="1314790"/>
    <lineage>
        <taxon>Eukaryota</taxon>
        <taxon>Fungi</taxon>
        <taxon>Fungi incertae sedis</taxon>
        <taxon>Zoopagomycota</taxon>
        <taxon>Entomophthoromycotina</taxon>
        <taxon>Basidiobolomycetes</taxon>
        <taxon>Basidiobolales</taxon>
        <taxon>Basidiobolaceae</taxon>
        <taxon>Basidiobolus</taxon>
    </lineage>
</organism>
<evidence type="ECO:0000313" key="2">
    <source>
        <dbReference type="Proteomes" id="UP000193498"/>
    </source>
</evidence>
<gene>
    <name evidence="1" type="ORF">K493DRAFT_362385</name>
</gene>
<comment type="caution">
    <text evidence="1">The sequence shown here is derived from an EMBL/GenBank/DDBJ whole genome shotgun (WGS) entry which is preliminary data.</text>
</comment>
<name>A0A1Y1X2U9_9FUNG</name>
<sequence length="121" mass="13576">MSAVQAIFEQHIKPILEKDIRPDIVEIHPVVQLTIMVQKLGCTMLTLRNATIKDESFNSQKCEIFIHDTLVASGTGVVVRMARKEAALLAMKVLTANPSYLERVLHLPKRRQTNGVDKNLS</sequence>
<dbReference type="AlphaFoldDB" id="A0A1Y1X2U9"/>